<feature type="compositionally biased region" description="Basic and acidic residues" evidence="1">
    <location>
        <begin position="16"/>
        <end position="40"/>
    </location>
</feature>
<dbReference type="AlphaFoldDB" id="A0A834TGP8"/>
<name>A0A834TGP8_9FABA</name>
<comment type="caution">
    <text evidence="2">The sequence shown here is derived from an EMBL/GenBank/DDBJ whole genome shotgun (WGS) entry which is preliminary data.</text>
</comment>
<gene>
    <name evidence="2" type="ORF">G2W53_031018</name>
</gene>
<dbReference type="Proteomes" id="UP000634136">
    <property type="component" value="Unassembled WGS sequence"/>
</dbReference>
<organism evidence="2 3">
    <name type="scientific">Senna tora</name>
    <dbReference type="NCBI Taxonomy" id="362788"/>
    <lineage>
        <taxon>Eukaryota</taxon>
        <taxon>Viridiplantae</taxon>
        <taxon>Streptophyta</taxon>
        <taxon>Embryophyta</taxon>
        <taxon>Tracheophyta</taxon>
        <taxon>Spermatophyta</taxon>
        <taxon>Magnoliopsida</taxon>
        <taxon>eudicotyledons</taxon>
        <taxon>Gunneridae</taxon>
        <taxon>Pentapetalae</taxon>
        <taxon>rosids</taxon>
        <taxon>fabids</taxon>
        <taxon>Fabales</taxon>
        <taxon>Fabaceae</taxon>
        <taxon>Caesalpinioideae</taxon>
        <taxon>Cassia clade</taxon>
        <taxon>Senna</taxon>
    </lineage>
</organism>
<protein>
    <submittedName>
        <fullName evidence="2">Uncharacterized protein</fullName>
    </submittedName>
</protein>
<proteinExistence type="predicted"/>
<reference evidence="2" key="1">
    <citation type="submission" date="2020-09" db="EMBL/GenBank/DDBJ databases">
        <title>Genome-Enabled Discovery of Anthraquinone Biosynthesis in Senna tora.</title>
        <authorList>
            <person name="Kang S.-H."/>
            <person name="Pandey R.P."/>
            <person name="Lee C.-M."/>
            <person name="Sim J.-S."/>
            <person name="Jeong J.-T."/>
            <person name="Choi B.-S."/>
            <person name="Jung M."/>
            <person name="Ginzburg D."/>
            <person name="Zhao K."/>
            <person name="Won S.Y."/>
            <person name="Oh T.-J."/>
            <person name="Yu Y."/>
            <person name="Kim N.-H."/>
            <person name="Lee O.R."/>
            <person name="Lee T.-H."/>
            <person name="Bashyal P."/>
            <person name="Kim T.-S."/>
            <person name="Lee W.-H."/>
            <person name="Kawkins C."/>
            <person name="Kim C.-K."/>
            <person name="Kim J.S."/>
            <person name="Ahn B.O."/>
            <person name="Rhee S.Y."/>
            <person name="Sohng J.K."/>
        </authorList>
    </citation>
    <scope>NUCLEOTIDE SEQUENCE</scope>
    <source>
        <tissue evidence="2">Leaf</tissue>
    </source>
</reference>
<evidence type="ECO:0000256" key="1">
    <source>
        <dbReference type="SAM" id="MobiDB-lite"/>
    </source>
</evidence>
<evidence type="ECO:0000313" key="3">
    <source>
        <dbReference type="Proteomes" id="UP000634136"/>
    </source>
</evidence>
<feature type="region of interest" description="Disordered" evidence="1">
    <location>
        <begin position="1"/>
        <end position="58"/>
    </location>
</feature>
<feature type="compositionally biased region" description="Basic residues" evidence="1">
    <location>
        <begin position="1"/>
        <end position="15"/>
    </location>
</feature>
<evidence type="ECO:0000313" key="2">
    <source>
        <dbReference type="EMBL" id="KAF7817049.1"/>
    </source>
</evidence>
<dbReference type="EMBL" id="JAAIUW010000009">
    <property type="protein sequence ID" value="KAF7817049.1"/>
    <property type="molecule type" value="Genomic_DNA"/>
</dbReference>
<accession>A0A834TGP8</accession>
<sequence length="58" mass="7046">MRGKGIGCKHIRRAKRNETPKKRREEWGNRESMNKYKDSVANRTISSMSRRRLQDYYD</sequence>
<keyword evidence="3" id="KW-1185">Reference proteome</keyword>